<keyword evidence="14" id="KW-0496">Mitochondrion</keyword>
<evidence type="ECO:0000256" key="10">
    <source>
        <dbReference type="ARBA" id="ARBA00022989"/>
    </source>
</evidence>
<dbReference type="HOGENOM" id="CLU_004015_0_0_1"/>
<feature type="compositionally biased region" description="Low complexity" evidence="19">
    <location>
        <begin position="164"/>
        <end position="174"/>
    </location>
</feature>
<feature type="compositionally biased region" description="Low complexity" evidence="19">
    <location>
        <begin position="129"/>
        <end position="156"/>
    </location>
</feature>
<dbReference type="Gene3D" id="1.10.357.140">
    <property type="entry name" value="UbiA prenyltransferase"/>
    <property type="match status" value="1"/>
</dbReference>
<dbReference type="eggNOG" id="KOG1380">
    <property type="taxonomic scope" value="Eukaryota"/>
</dbReference>
<evidence type="ECO:0000313" key="23">
    <source>
        <dbReference type="Proteomes" id="UP000008867"/>
    </source>
</evidence>
<dbReference type="FunFam" id="3.60.130.10:FF:000026">
    <property type="entry name" value="Related to COX10-farnesyl transferase"/>
    <property type="match status" value="1"/>
</dbReference>
<feature type="transmembrane region" description="Helical" evidence="20">
    <location>
        <begin position="1312"/>
        <end position="1328"/>
    </location>
</feature>
<feature type="transmembrane region" description="Helical" evidence="20">
    <location>
        <begin position="1469"/>
        <end position="1488"/>
    </location>
</feature>
<feature type="compositionally biased region" description="Pro residues" evidence="19">
    <location>
        <begin position="228"/>
        <end position="237"/>
    </location>
</feature>
<dbReference type="PANTHER" id="PTHR43448">
    <property type="entry name" value="PROTOHEME IX FARNESYLTRANSFERASE, MITOCHONDRIAL"/>
    <property type="match status" value="1"/>
</dbReference>
<evidence type="ECO:0000256" key="20">
    <source>
        <dbReference type="SAM" id="Phobius"/>
    </source>
</evidence>
<keyword evidence="8" id="KW-0479">Metal-binding</keyword>
<feature type="region of interest" description="Disordered" evidence="19">
    <location>
        <begin position="199"/>
        <end position="283"/>
    </location>
</feature>
<keyword evidence="10 20" id="KW-1133">Transmembrane helix</keyword>
<keyword evidence="9" id="KW-0809">Transit peptide</keyword>
<comment type="similarity">
    <text evidence="3">Belongs to the UbiA prenyltransferase family.</text>
</comment>
<organism evidence="22 23">
    <name type="scientific">Sporisorium reilianum (strain SRZ2)</name>
    <name type="common">Maize head smut fungus</name>
    <dbReference type="NCBI Taxonomy" id="999809"/>
    <lineage>
        <taxon>Eukaryota</taxon>
        <taxon>Fungi</taxon>
        <taxon>Dikarya</taxon>
        <taxon>Basidiomycota</taxon>
        <taxon>Ustilaginomycotina</taxon>
        <taxon>Ustilaginomycetes</taxon>
        <taxon>Ustilaginales</taxon>
        <taxon>Ustilaginaceae</taxon>
        <taxon>Sporisorium</taxon>
    </lineage>
</organism>
<evidence type="ECO:0000256" key="16">
    <source>
        <dbReference type="ARBA" id="ARBA00023136"/>
    </source>
</evidence>
<feature type="transmembrane region" description="Helical" evidence="20">
    <location>
        <begin position="1414"/>
        <end position="1433"/>
    </location>
</feature>
<dbReference type="CDD" id="cd13957">
    <property type="entry name" value="PT_UbiA_Cox10"/>
    <property type="match status" value="1"/>
</dbReference>
<keyword evidence="11" id="KW-0560">Oxidoreductase</keyword>
<protein>
    <recommendedName>
        <fullName evidence="5">Protoheme IX farnesyltransferase, mitochondrial</fullName>
    </recommendedName>
    <alternativeName>
        <fullName evidence="17">Heme O synthase</fullName>
    </alternativeName>
</protein>
<feature type="domain" description="TauD/TfdA-like" evidence="21">
    <location>
        <begin position="842"/>
        <end position="1099"/>
    </location>
</feature>
<evidence type="ECO:0000256" key="19">
    <source>
        <dbReference type="SAM" id="MobiDB-lite"/>
    </source>
</evidence>
<keyword evidence="12" id="KW-0408">Iron</keyword>
<evidence type="ECO:0000256" key="7">
    <source>
        <dbReference type="ARBA" id="ARBA00022692"/>
    </source>
</evidence>
<proteinExistence type="inferred from homology"/>
<dbReference type="GO" id="GO:0031966">
    <property type="term" value="C:mitochondrial membrane"/>
    <property type="evidence" value="ECO:0007669"/>
    <property type="project" value="UniProtKB-SubCell"/>
</dbReference>
<feature type="region of interest" description="Disordered" evidence="19">
    <location>
        <begin position="601"/>
        <end position="642"/>
    </location>
</feature>
<feature type="transmembrane region" description="Helical" evidence="20">
    <location>
        <begin position="1340"/>
        <end position="1364"/>
    </location>
</feature>
<comment type="subcellular location">
    <subcellularLocation>
        <location evidence="2">Mitochondrion membrane</location>
        <topology evidence="2">Multi-pass membrane protein</topology>
    </subcellularLocation>
</comment>
<feature type="compositionally biased region" description="Low complexity" evidence="19">
    <location>
        <begin position="238"/>
        <end position="266"/>
    </location>
</feature>
<feature type="transmembrane region" description="Helical" evidence="20">
    <location>
        <begin position="1439"/>
        <end position="1457"/>
    </location>
</feature>
<gene>
    <name evidence="22" type="ORF">sr16025</name>
</gene>
<feature type="transmembrane region" description="Helical" evidence="20">
    <location>
        <begin position="1370"/>
        <end position="1393"/>
    </location>
</feature>
<feature type="coiled-coil region" evidence="18">
    <location>
        <begin position="420"/>
        <end position="473"/>
    </location>
</feature>
<dbReference type="InterPro" id="IPR044878">
    <property type="entry name" value="UbiA_sf"/>
</dbReference>
<evidence type="ECO:0000256" key="3">
    <source>
        <dbReference type="ARBA" id="ARBA00005985"/>
    </source>
</evidence>
<keyword evidence="23" id="KW-1185">Reference proteome</keyword>
<dbReference type="FunFam" id="1.10.357.140:FF:000004">
    <property type="entry name" value="Protoheme IX farnesyltransferase, mitochondrial"/>
    <property type="match status" value="1"/>
</dbReference>
<comment type="similarity">
    <text evidence="4">Belongs to the gamma-BBH/TMLD family.</text>
</comment>
<evidence type="ECO:0000256" key="17">
    <source>
        <dbReference type="ARBA" id="ARBA00030253"/>
    </source>
</evidence>
<dbReference type="NCBIfam" id="TIGR01473">
    <property type="entry name" value="cyoE_ctaB"/>
    <property type="match status" value="1"/>
</dbReference>
<dbReference type="eggNOG" id="KOG3888">
    <property type="taxonomic scope" value="Eukaryota"/>
</dbReference>
<keyword evidence="16 20" id="KW-0472">Membrane</keyword>
<dbReference type="SUPFAM" id="SSF51197">
    <property type="entry name" value="Clavaminate synthase-like"/>
    <property type="match status" value="1"/>
</dbReference>
<feature type="transmembrane region" description="Helical" evidence="20">
    <location>
        <begin position="1213"/>
        <end position="1237"/>
    </location>
</feature>
<keyword evidence="7 20" id="KW-0812">Transmembrane</keyword>
<evidence type="ECO:0000256" key="2">
    <source>
        <dbReference type="ARBA" id="ARBA00004225"/>
    </source>
</evidence>
<dbReference type="PROSITE" id="PS00943">
    <property type="entry name" value="UBIA"/>
    <property type="match status" value="1"/>
</dbReference>
<keyword evidence="6 22" id="KW-0808">Transferase</keyword>
<feature type="compositionally biased region" description="Polar residues" evidence="19">
    <location>
        <begin position="214"/>
        <end position="223"/>
    </location>
</feature>
<feature type="transmembrane region" description="Helical" evidence="20">
    <location>
        <begin position="1243"/>
        <end position="1264"/>
    </location>
</feature>
<dbReference type="InterPro" id="IPR030470">
    <property type="entry name" value="UbiA_prenylTrfase_CS"/>
</dbReference>
<dbReference type="InterPro" id="IPR000537">
    <property type="entry name" value="UbiA_prenyltransferase"/>
</dbReference>
<evidence type="ECO:0000259" key="21">
    <source>
        <dbReference type="Pfam" id="PF02668"/>
    </source>
</evidence>
<keyword evidence="13 18" id="KW-0175">Coiled coil</keyword>
<dbReference type="GO" id="GO:0046872">
    <property type="term" value="F:metal ion binding"/>
    <property type="evidence" value="ECO:0007669"/>
    <property type="project" value="UniProtKB-KW"/>
</dbReference>
<sequence length="1514" mass="165212">MSWNSVGSKATACLAKQAVAADATHRHLVAHRHSLPRHLFHHPRRSRFLDPVQKLNLSTFSASKAGAASKGKAPRNADSSSQPESKAAPTIRVTDSRSNQSSVTSGTESSSRTPQADTVLEVPDRGPTQAQSPSDTAASSSTSPSSSDQASSSQQQEESKPQDAQSNQQNQSASTGPVTGEDLLKQRFFHAQEQNKRVYSGLTPPQNPAANLYPSFTTPSSDQGIIPPGTPGTPPNPSSSASSFTSPDAFQSATGSSGASSDASGAPQTTTAPPGSANGDIEFDPRLHRQASSQSLQSLQMPFDTHGFVKRLETGGWISTTAKVQRAAANTKTGKGKQAQAQPEAQGLELQIARRHDPAEAIMEGVRHLITTRGRQLAHACLNKSDVENQAYLFKAALSEIRTEVQVRGRNDAAGLRSITTLLQREVDALEQKMKEDVERLKHDIQVDMNNRKAESKEEQNNLEQEIQDLNNRFTISLSDLKTEIEQNVKWDATRRSLFLVFGIAAIVAANLAIADYLTRDDEAAKAAASKEPVNAGIPPASASLGWATEGRILSVLPIMLLKPNGRLAAASRRACRDLRRHFSSRAPLVATAGLYTASHRAIHHRSQRPANRAASASQIEQARRPFSSTTAPSQDQSSELRVPDSDVVIRLLPDGISIESQQLGLAPFRFDHVWLRDACQAPQSVHPSNRQKLFHTSDVPLDVALLDPEHAPTLVTAGDEPALRLTFAKEHAVVNAFTATFGEVKQADAPHISDLPISFLLRHAIDAFYADTHMDVMAVPEGWAAKDLTHFKTEPWSAAAPSPSSDAVQQGAVARPARIPWDAIRPEGAPDDAARTKALYALTEAVVRDGFAFVTRLPTDTTATEEGPQSARLRDLANTMGELRNTFYGLLWDVQSKADARNIAYTNLDLGLHMDLLYFQNPPRFQFLHMLRNKVRGGASIFVDSFKVAERMWDEDRELWDALTKVPVGFHYVNDGRHYRFTHPTFELAHDTEGHAGGPLAGSTMPRLSAVNYSPPFQSPIPLHPTEHLKTPEQRQTFYRALKRFSDLTLAEEFRYEKQMEEGECVIFDNRRVLHSRKGFEWDESKQGEVKRWLKGCYVDGDAIWSTYRTLRTKLHGRAPLVATNGARRSFSTSSRRSAVAAAANAPATTESSMDISSFAPLSDDPTVVDLRSLSGLRSREPSTSFSAYRPVPPLSTATLPKLYKQLSKSRLTFLVVLTGMAGYALCPAALTVAVASPVTTLLALTAGMTLCSAAANALNQLVESPYDAQMQRTRARPLPSRAVTPLHAFTFASVSAASGVGLLLTMVNPLTALLGAANIVLYSFTYTPMKRSTIANTWVGAVVGALPPLMGWAACTGTLHTAADLSGWSLAALLFAWQFPHFNSLAHTLRAEYARGGYRMMAVTDPALNRRVSLRYAVALLPICTLMMPLSGIVSPVAYAVLSTPLNLLMAHAAWKFYRQKTVKSARWCFWVSLIHLPAVMLLAMGCKPEVWDGLYRFFGWSTEEEQEEKLV</sequence>
<dbReference type="Proteomes" id="UP000008867">
    <property type="component" value="Chromosome 16"/>
</dbReference>
<dbReference type="Pfam" id="PF01040">
    <property type="entry name" value="UbiA"/>
    <property type="match status" value="1"/>
</dbReference>
<dbReference type="CDD" id="cd00250">
    <property type="entry name" value="CAS_like"/>
    <property type="match status" value="1"/>
</dbReference>
<dbReference type="EMBL" id="FQ311437">
    <property type="protein sequence ID" value="CBQ69523.1"/>
    <property type="molecule type" value="Genomic_DNA"/>
</dbReference>
<dbReference type="InterPro" id="IPR042098">
    <property type="entry name" value="TauD-like_sf"/>
</dbReference>
<dbReference type="InterPro" id="IPR006369">
    <property type="entry name" value="Protohaem_IX_farnesylTrfase"/>
</dbReference>
<dbReference type="HAMAP" id="MF_00154">
    <property type="entry name" value="CyoE_CtaB"/>
    <property type="match status" value="1"/>
</dbReference>
<evidence type="ECO:0000313" key="22">
    <source>
        <dbReference type="EMBL" id="CBQ69523.1"/>
    </source>
</evidence>
<evidence type="ECO:0000256" key="4">
    <source>
        <dbReference type="ARBA" id="ARBA00008654"/>
    </source>
</evidence>
<dbReference type="Pfam" id="PF07798">
    <property type="entry name" value="CCDC90-like"/>
    <property type="match status" value="1"/>
</dbReference>
<evidence type="ECO:0000256" key="12">
    <source>
        <dbReference type="ARBA" id="ARBA00023004"/>
    </source>
</evidence>
<comment type="cofactor">
    <cofactor evidence="1">
        <name>Fe(2+)</name>
        <dbReference type="ChEBI" id="CHEBI:29033"/>
    </cofactor>
</comment>
<dbReference type="VEuPathDB" id="FungiDB:sr16025"/>
<feature type="region of interest" description="Disordered" evidence="19">
    <location>
        <begin position="63"/>
        <end position="183"/>
    </location>
</feature>
<name>E6ZQL6_SPORE</name>
<evidence type="ECO:0000256" key="6">
    <source>
        <dbReference type="ARBA" id="ARBA00022679"/>
    </source>
</evidence>
<dbReference type="GO" id="GO:0016491">
    <property type="term" value="F:oxidoreductase activity"/>
    <property type="evidence" value="ECO:0007669"/>
    <property type="project" value="UniProtKB-KW"/>
</dbReference>
<evidence type="ECO:0000256" key="5">
    <source>
        <dbReference type="ARBA" id="ARBA00016335"/>
    </source>
</evidence>
<accession>E6ZQL6</accession>
<keyword evidence="15" id="KW-0350">Heme biosynthesis</keyword>
<evidence type="ECO:0000256" key="8">
    <source>
        <dbReference type="ARBA" id="ARBA00022723"/>
    </source>
</evidence>
<dbReference type="Gene3D" id="3.30.2020.30">
    <property type="match status" value="1"/>
</dbReference>
<dbReference type="Gene3D" id="3.60.130.10">
    <property type="entry name" value="Clavaminate synthase-like"/>
    <property type="match status" value="1"/>
</dbReference>
<dbReference type="PANTHER" id="PTHR43448:SF2">
    <property type="entry name" value="PROTOHEME IX FARNESYLTRANSFERASE, MITOCHONDRIAL"/>
    <property type="match status" value="1"/>
</dbReference>
<evidence type="ECO:0000256" key="15">
    <source>
        <dbReference type="ARBA" id="ARBA00023133"/>
    </source>
</evidence>
<feature type="compositionally biased region" description="Polar residues" evidence="19">
    <location>
        <begin position="615"/>
        <end position="640"/>
    </location>
</feature>
<evidence type="ECO:0000256" key="9">
    <source>
        <dbReference type="ARBA" id="ARBA00022946"/>
    </source>
</evidence>
<reference evidence="22 23" key="1">
    <citation type="journal article" date="2010" name="Science">
        <title>Pathogenicity determinants in smut fungi revealed by genome comparison.</title>
        <authorList>
            <person name="Schirawski J."/>
            <person name="Mannhaupt G."/>
            <person name="Muench K."/>
            <person name="Brefort T."/>
            <person name="Schipper K."/>
            <person name="Doehlemann G."/>
            <person name="Di Stasio M."/>
            <person name="Roessel N."/>
            <person name="Mendoza-Mendoza A."/>
            <person name="Pester D."/>
            <person name="Mueller O."/>
            <person name="Winterberg B."/>
            <person name="Meyer E."/>
            <person name="Ghareeb H."/>
            <person name="Wollenberg T."/>
            <person name="Muensterkoetter M."/>
            <person name="Wong P."/>
            <person name="Walter M."/>
            <person name="Stukenbrock E."/>
            <person name="Gueldener U."/>
            <person name="Kahmann R."/>
        </authorList>
    </citation>
    <scope>NUCLEOTIDE SEQUENCE [LARGE SCALE GENOMIC DNA]</scope>
    <source>
        <strain evidence="23">SRZ2</strain>
    </source>
</reference>
<evidence type="ECO:0000256" key="18">
    <source>
        <dbReference type="SAM" id="Coils"/>
    </source>
</evidence>
<dbReference type="InterPro" id="IPR003819">
    <property type="entry name" value="TauD/TfdA-like"/>
</dbReference>
<dbReference type="GO" id="GO:0006784">
    <property type="term" value="P:heme A biosynthetic process"/>
    <property type="evidence" value="ECO:0007669"/>
    <property type="project" value="TreeGrafter"/>
</dbReference>
<dbReference type="Pfam" id="PF02668">
    <property type="entry name" value="TauD"/>
    <property type="match status" value="1"/>
</dbReference>
<dbReference type="GO" id="GO:0008495">
    <property type="term" value="F:protoheme IX farnesyltransferase activity"/>
    <property type="evidence" value="ECO:0007669"/>
    <property type="project" value="InterPro"/>
</dbReference>
<evidence type="ECO:0000256" key="1">
    <source>
        <dbReference type="ARBA" id="ARBA00001954"/>
    </source>
</evidence>
<dbReference type="InterPro" id="IPR024461">
    <property type="entry name" value="CCDC90-like"/>
</dbReference>
<dbReference type="OrthoDB" id="406634at2759"/>
<evidence type="ECO:0000256" key="13">
    <source>
        <dbReference type="ARBA" id="ARBA00023054"/>
    </source>
</evidence>
<evidence type="ECO:0000256" key="14">
    <source>
        <dbReference type="ARBA" id="ARBA00023128"/>
    </source>
</evidence>
<evidence type="ECO:0000256" key="11">
    <source>
        <dbReference type="ARBA" id="ARBA00023002"/>
    </source>
</evidence>
<dbReference type="InterPro" id="IPR038492">
    <property type="entry name" value="GBBH-like_N_sf"/>
</dbReference>
<feature type="compositionally biased region" description="Low complexity" evidence="19">
    <location>
        <begin position="98"/>
        <end position="113"/>
    </location>
</feature>